<proteinExistence type="predicted"/>
<reference evidence="1" key="1">
    <citation type="submission" date="2022-01" db="EMBL/GenBank/DDBJ databases">
        <title>Complete genome of Methanomicrobium antiquum DSM 21220.</title>
        <authorList>
            <person name="Chen S.-C."/>
            <person name="You Y.-T."/>
            <person name="Zhou Y.-Z."/>
            <person name="Lai M.-C."/>
        </authorList>
    </citation>
    <scope>NUCLEOTIDE SEQUENCE</scope>
    <source>
        <strain evidence="1">DSM 21220</strain>
    </source>
</reference>
<protein>
    <submittedName>
        <fullName evidence="1">DUF1894 domain-containing protein</fullName>
    </submittedName>
</protein>
<evidence type="ECO:0000313" key="1">
    <source>
        <dbReference type="EMBL" id="WFN36097.1"/>
    </source>
</evidence>
<dbReference type="RefSeq" id="WP_278098936.1">
    <property type="nucleotide sequence ID" value="NZ_CP091092.1"/>
</dbReference>
<evidence type="ECO:0000313" key="2">
    <source>
        <dbReference type="Proteomes" id="UP001218895"/>
    </source>
</evidence>
<dbReference type="EMBL" id="CP091092">
    <property type="protein sequence ID" value="WFN36097.1"/>
    <property type="molecule type" value="Genomic_DNA"/>
</dbReference>
<dbReference type="KEGG" id="manq:L1994_08060"/>
<gene>
    <name evidence="1" type="ORF">L1994_08060</name>
</gene>
<organism evidence="1 2">
    <name type="scientific">Methanomicrobium antiquum</name>
    <dbReference type="NCBI Taxonomy" id="487686"/>
    <lineage>
        <taxon>Archaea</taxon>
        <taxon>Methanobacteriati</taxon>
        <taxon>Methanobacteriota</taxon>
        <taxon>Stenosarchaea group</taxon>
        <taxon>Methanomicrobia</taxon>
        <taxon>Methanomicrobiales</taxon>
        <taxon>Methanomicrobiaceae</taxon>
        <taxon>Methanomicrobium</taxon>
    </lineage>
</organism>
<accession>A0AAF0FM39</accession>
<dbReference type="InterPro" id="IPR012031">
    <property type="entry name" value="MTH0776-like"/>
</dbReference>
<dbReference type="GeneID" id="79950344"/>
<name>A0AAF0FM39_9EURY</name>
<dbReference type="AlphaFoldDB" id="A0AAF0FM39"/>
<dbReference type="Pfam" id="PF08979">
    <property type="entry name" value="DUF1894"/>
    <property type="match status" value="1"/>
</dbReference>
<keyword evidence="2" id="KW-1185">Reference proteome</keyword>
<dbReference type="Proteomes" id="UP001218895">
    <property type="component" value="Chromosome"/>
</dbReference>
<sequence>MNRCVNKLRAEILEEEIFPEAAVEYIKSNTSEVYEIPEGFTLKGITILGESPLYLGLKVKKKEIIFYFKKPCFGTYLMKIKGNEDDFAKIRAEGKRIEN</sequence>